<feature type="transmembrane region" description="Helical" evidence="5">
    <location>
        <begin position="104"/>
        <end position="121"/>
    </location>
</feature>
<dbReference type="InterPro" id="IPR036259">
    <property type="entry name" value="MFS_trans_sf"/>
</dbReference>
<dbReference type="PROSITE" id="PS50850">
    <property type="entry name" value="MFS"/>
    <property type="match status" value="1"/>
</dbReference>
<feature type="transmembrane region" description="Helical" evidence="5">
    <location>
        <begin position="253"/>
        <end position="276"/>
    </location>
</feature>
<evidence type="ECO:0000256" key="3">
    <source>
        <dbReference type="ARBA" id="ARBA00022989"/>
    </source>
</evidence>
<evidence type="ECO:0000256" key="2">
    <source>
        <dbReference type="ARBA" id="ARBA00022692"/>
    </source>
</evidence>
<protein>
    <recommendedName>
        <fullName evidence="6">Major facilitator superfamily (MFS) profile domain-containing protein</fullName>
    </recommendedName>
</protein>
<reference evidence="7" key="1">
    <citation type="submission" date="2021-10" db="EMBL/GenBank/DDBJ databases">
        <authorList>
            <person name="Piombo E."/>
        </authorList>
    </citation>
    <scope>NUCLEOTIDE SEQUENCE</scope>
</reference>
<dbReference type="GO" id="GO:0016020">
    <property type="term" value="C:membrane"/>
    <property type="evidence" value="ECO:0007669"/>
    <property type="project" value="UniProtKB-SubCell"/>
</dbReference>
<feature type="domain" description="Major facilitator superfamily (MFS) profile" evidence="6">
    <location>
        <begin position="22"/>
        <end position="448"/>
    </location>
</feature>
<comment type="subcellular location">
    <subcellularLocation>
        <location evidence="1">Membrane</location>
        <topology evidence="1">Multi-pass membrane protein</topology>
    </subcellularLocation>
</comment>
<dbReference type="PANTHER" id="PTHR23507:SF1">
    <property type="entry name" value="FI18259P1-RELATED"/>
    <property type="match status" value="1"/>
</dbReference>
<name>A0A9N9VEC0_9HYPO</name>
<proteinExistence type="predicted"/>
<feature type="transmembrane region" description="Helical" evidence="5">
    <location>
        <begin position="201"/>
        <end position="220"/>
    </location>
</feature>
<evidence type="ECO:0000256" key="4">
    <source>
        <dbReference type="ARBA" id="ARBA00023136"/>
    </source>
</evidence>
<dbReference type="PANTHER" id="PTHR23507">
    <property type="entry name" value="ZGC:174356"/>
    <property type="match status" value="1"/>
</dbReference>
<keyword evidence="8" id="KW-1185">Reference proteome</keyword>
<evidence type="ECO:0000256" key="1">
    <source>
        <dbReference type="ARBA" id="ARBA00004141"/>
    </source>
</evidence>
<dbReference type="Gene3D" id="1.20.1250.20">
    <property type="entry name" value="MFS general substrate transporter like domains"/>
    <property type="match status" value="1"/>
</dbReference>
<dbReference type="SUPFAM" id="SSF103473">
    <property type="entry name" value="MFS general substrate transporter"/>
    <property type="match status" value="1"/>
</dbReference>
<dbReference type="AlphaFoldDB" id="A0A9N9VEC0"/>
<keyword evidence="2 5" id="KW-0812">Transmembrane</keyword>
<feature type="transmembrane region" description="Helical" evidence="5">
    <location>
        <begin position="419"/>
        <end position="442"/>
    </location>
</feature>
<dbReference type="InterPro" id="IPR011701">
    <property type="entry name" value="MFS"/>
</dbReference>
<dbReference type="Proteomes" id="UP000696573">
    <property type="component" value="Unassembled WGS sequence"/>
</dbReference>
<feature type="transmembrane region" description="Helical" evidence="5">
    <location>
        <begin position="356"/>
        <end position="378"/>
    </location>
</feature>
<dbReference type="EMBL" id="CABFNQ020000660">
    <property type="protein sequence ID" value="CAH0021752.1"/>
    <property type="molecule type" value="Genomic_DNA"/>
</dbReference>
<sequence>MARVDSRCGVGRRFLLPFLCLVLFVTQLGLSLSNLPSLRLMQDVICKKQLGIASYSLLPEGDCHADVIQQQLNLVTTGSLISTTVGGALVALPFGILSDHIGRVPVLGLSVVGLFLSQAYADFVIWMSPRVPLTAIWGSGVPLLIGGGRSMAESMVFALISDIIPAPRRVMWFQCISAAVIAGQATSPILAGYLMELSPWIPLWVSLALIFAGGLSLTLFTPETLPISPPVSENPGKDARQPTKSTRAALRFLFSRPAIALLPGSILAIPLASAQADVITRLMPLQFSWSLWRSSLLLSLNNAGTIITLLVILPVLACLLSRMDPLRRDVILVRASVTLLMFGSLALMMITSEGLVITGVVVLALSSGVPTLCRSLIVSQLPDTYNTGSIFGMIALGETLGFICCFLSMGALFDLGIRVWIGLPFCFGVALAILIGATTWSFRVPQLIE</sequence>
<feature type="transmembrane region" description="Helical" evidence="5">
    <location>
        <begin position="390"/>
        <end position="413"/>
    </location>
</feature>
<feature type="transmembrane region" description="Helical" evidence="5">
    <location>
        <begin position="296"/>
        <end position="319"/>
    </location>
</feature>
<keyword evidence="4 5" id="KW-0472">Membrane</keyword>
<dbReference type="GO" id="GO:0022857">
    <property type="term" value="F:transmembrane transporter activity"/>
    <property type="evidence" value="ECO:0007669"/>
    <property type="project" value="InterPro"/>
</dbReference>
<dbReference type="Pfam" id="PF07690">
    <property type="entry name" value="MFS_1"/>
    <property type="match status" value="1"/>
</dbReference>
<feature type="transmembrane region" description="Helical" evidence="5">
    <location>
        <begin position="79"/>
        <end position="97"/>
    </location>
</feature>
<feature type="transmembrane region" description="Helical" evidence="5">
    <location>
        <begin position="172"/>
        <end position="195"/>
    </location>
</feature>
<feature type="transmembrane region" description="Helical" evidence="5">
    <location>
        <begin position="331"/>
        <end position="350"/>
    </location>
</feature>
<comment type="caution">
    <text evidence="7">The sequence shown here is derived from an EMBL/GenBank/DDBJ whole genome shotgun (WGS) entry which is preliminary data.</text>
</comment>
<evidence type="ECO:0000259" key="6">
    <source>
        <dbReference type="PROSITE" id="PS50850"/>
    </source>
</evidence>
<accession>A0A9N9VEC0</accession>
<dbReference type="InterPro" id="IPR020846">
    <property type="entry name" value="MFS_dom"/>
</dbReference>
<evidence type="ECO:0000313" key="7">
    <source>
        <dbReference type="EMBL" id="CAH0021752.1"/>
    </source>
</evidence>
<organism evidence="7 8">
    <name type="scientific">Clonostachys rhizophaga</name>
    <dbReference type="NCBI Taxonomy" id="160324"/>
    <lineage>
        <taxon>Eukaryota</taxon>
        <taxon>Fungi</taxon>
        <taxon>Dikarya</taxon>
        <taxon>Ascomycota</taxon>
        <taxon>Pezizomycotina</taxon>
        <taxon>Sordariomycetes</taxon>
        <taxon>Hypocreomycetidae</taxon>
        <taxon>Hypocreales</taxon>
        <taxon>Bionectriaceae</taxon>
        <taxon>Clonostachys</taxon>
    </lineage>
</organism>
<keyword evidence="3 5" id="KW-1133">Transmembrane helix</keyword>
<evidence type="ECO:0000313" key="8">
    <source>
        <dbReference type="Proteomes" id="UP000696573"/>
    </source>
</evidence>
<evidence type="ECO:0000256" key="5">
    <source>
        <dbReference type="SAM" id="Phobius"/>
    </source>
</evidence>
<dbReference type="OrthoDB" id="194139at2759"/>
<gene>
    <name evidence="7" type="ORF">CRHIZ90672A_00018479</name>
</gene>